<reference evidence="2 3" key="1">
    <citation type="journal article" date="2024" name="Int. J. Syst. Evol. Microbiol.">
        <title>Virgibacillus tibetensis sp. nov., isolated from salt lake on the Tibetan Plateau of China.</title>
        <authorList>
            <person name="Phurbu D."/>
            <person name="Liu Z.-X."/>
            <person name="Wang R."/>
            <person name="Zheng Y.-Y."/>
            <person name="Liu H.-C."/>
            <person name="Zhou Y.-G."/>
            <person name="Yu Y.-J."/>
            <person name="Li A.-H."/>
        </authorList>
    </citation>
    <scope>NUCLEOTIDE SEQUENCE [LARGE SCALE GENOMIC DNA]</scope>
    <source>
        <strain evidence="2 3">C22-A2</strain>
    </source>
</reference>
<evidence type="ECO:0000313" key="3">
    <source>
        <dbReference type="Proteomes" id="UP001335737"/>
    </source>
</evidence>
<keyword evidence="1" id="KW-1133">Transmembrane helix</keyword>
<keyword evidence="1" id="KW-0472">Membrane</keyword>
<dbReference type="EMBL" id="JARZFX010000007">
    <property type="protein sequence ID" value="MEC5424586.1"/>
    <property type="molecule type" value="Genomic_DNA"/>
</dbReference>
<evidence type="ECO:0000256" key="1">
    <source>
        <dbReference type="SAM" id="Phobius"/>
    </source>
</evidence>
<sequence length="136" mass="15070">MFRKLYYTPEIMIASFAGAAVIFLLSLVEGIIITDNEVTSILIQGIILSVIYLIVYFVAFFFLINLFYDFLIGKFSRSLTTIIILINANAVLLAGVYADTSLTLFEVVANNLGFFAATSIAIVFFCMKKPVKKAKA</sequence>
<dbReference type="Proteomes" id="UP001335737">
    <property type="component" value="Unassembled WGS sequence"/>
</dbReference>
<protein>
    <submittedName>
        <fullName evidence="2">Uncharacterized protein</fullName>
    </submittedName>
</protein>
<keyword evidence="3" id="KW-1185">Reference proteome</keyword>
<proteinExistence type="predicted"/>
<name>A0ABU6KHM9_9BACI</name>
<feature type="transmembrane region" description="Helical" evidence="1">
    <location>
        <begin position="46"/>
        <end position="67"/>
    </location>
</feature>
<accession>A0ABU6KHM9</accession>
<keyword evidence="1" id="KW-0812">Transmembrane</keyword>
<comment type="caution">
    <text evidence="2">The sequence shown here is derived from an EMBL/GenBank/DDBJ whole genome shotgun (WGS) entry which is preliminary data.</text>
</comment>
<gene>
    <name evidence="2" type="ORF">QGM71_13880</name>
</gene>
<feature type="transmembrane region" description="Helical" evidence="1">
    <location>
        <begin position="104"/>
        <end position="127"/>
    </location>
</feature>
<feature type="transmembrane region" description="Helical" evidence="1">
    <location>
        <begin position="79"/>
        <end position="98"/>
    </location>
</feature>
<evidence type="ECO:0000313" key="2">
    <source>
        <dbReference type="EMBL" id="MEC5424586.1"/>
    </source>
</evidence>
<dbReference type="RefSeq" id="WP_327608154.1">
    <property type="nucleotide sequence ID" value="NZ_JARZFX010000007.1"/>
</dbReference>
<organism evidence="2 3">
    <name type="scientific">Virgibacillus tibetensis</name>
    <dbReference type="NCBI Taxonomy" id="3042313"/>
    <lineage>
        <taxon>Bacteria</taxon>
        <taxon>Bacillati</taxon>
        <taxon>Bacillota</taxon>
        <taxon>Bacilli</taxon>
        <taxon>Bacillales</taxon>
        <taxon>Bacillaceae</taxon>
        <taxon>Virgibacillus</taxon>
    </lineage>
</organism>